<evidence type="ECO:0000313" key="3">
    <source>
        <dbReference type="Proteomes" id="UP000193377"/>
    </source>
</evidence>
<protein>
    <submittedName>
        <fullName evidence="2">Uncharacterized protein</fullName>
    </submittedName>
</protein>
<feature type="region of interest" description="Disordered" evidence="1">
    <location>
        <begin position="1"/>
        <end position="23"/>
    </location>
</feature>
<comment type="caution">
    <text evidence="2">The sequence shown here is derived from an EMBL/GenBank/DDBJ whole genome shotgun (WGS) entry which is preliminary data.</text>
</comment>
<feature type="compositionally biased region" description="Polar residues" evidence="1">
    <location>
        <begin position="1"/>
        <end position="11"/>
    </location>
</feature>
<organism evidence="2 3">
    <name type="scientific">Bifidobacterium adolescentis</name>
    <dbReference type="NCBI Taxonomy" id="1680"/>
    <lineage>
        <taxon>Bacteria</taxon>
        <taxon>Bacillati</taxon>
        <taxon>Actinomycetota</taxon>
        <taxon>Actinomycetes</taxon>
        <taxon>Bifidobacteriales</taxon>
        <taxon>Bifidobacteriaceae</taxon>
        <taxon>Bifidobacterium</taxon>
    </lineage>
</organism>
<dbReference type="AlphaFoldDB" id="A0A1X2YR22"/>
<gene>
    <name evidence="2" type="ORF">B0487_2094</name>
</gene>
<accession>A0A1X2YR22</accession>
<evidence type="ECO:0000256" key="1">
    <source>
        <dbReference type="SAM" id="MobiDB-lite"/>
    </source>
</evidence>
<dbReference type="Proteomes" id="UP000193377">
    <property type="component" value="Unassembled WGS sequence"/>
</dbReference>
<proteinExistence type="predicted"/>
<name>A0A1X2YR22_BIFAD</name>
<dbReference type="RefSeq" id="WP_085393531.1">
    <property type="nucleotide sequence ID" value="NZ_LNKD01000008.1"/>
</dbReference>
<feature type="compositionally biased region" description="Basic and acidic residues" evidence="1">
    <location>
        <begin position="12"/>
        <end position="23"/>
    </location>
</feature>
<sequence length="110" mass="12737">MNTETDITDSQTQERSRPRKDLDTVGGFLDSCKDETPILIYFNTNDGIQRIPHILGDPPTVGQLRLNKYLRPLKIQRRVRYQIAGTSDTGWVIRVDERFKKKKYIKASKA</sequence>
<reference evidence="2 3" key="1">
    <citation type="journal article" date="2016" name="Sci. Rep.">
        <title>Evaluation of genetic diversity among strains of the human gut commensal Bifidobacterium adolescentis.</title>
        <authorList>
            <person name="Duranti S."/>
            <person name="Milani C."/>
            <person name="Lugli G.A."/>
            <person name="Mancabelli L."/>
            <person name="Turroni F."/>
            <person name="Ferrario C."/>
            <person name="Mangifesta M."/>
            <person name="Viappiani A."/>
            <person name="Sanchez B."/>
            <person name="Margolles A."/>
            <person name="van Sinderen D."/>
            <person name="Ventura M."/>
        </authorList>
    </citation>
    <scope>NUCLEOTIDE SEQUENCE [LARGE SCALE GENOMIC DNA]</scope>
    <source>
        <strain evidence="2 3">487B</strain>
    </source>
</reference>
<evidence type="ECO:0000313" key="2">
    <source>
        <dbReference type="EMBL" id="OSG84607.1"/>
    </source>
</evidence>
<dbReference type="EMBL" id="LNKD01000008">
    <property type="protein sequence ID" value="OSG84607.1"/>
    <property type="molecule type" value="Genomic_DNA"/>
</dbReference>